<feature type="region of interest" description="Disordered" evidence="1">
    <location>
        <begin position="1"/>
        <end position="28"/>
    </location>
</feature>
<dbReference type="AlphaFoldDB" id="A0A8H7PLH3"/>
<organism evidence="3 4">
    <name type="scientific">Mortierella isabellina</name>
    <name type="common">Filamentous fungus</name>
    <name type="synonym">Umbelopsis isabellina</name>
    <dbReference type="NCBI Taxonomy" id="91625"/>
    <lineage>
        <taxon>Eukaryota</taxon>
        <taxon>Fungi</taxon>
        <taxon>Fungi incertae sedis</taxon>
        <taxon>Mucoromycota</taxon>
        <taxon>Mucoromycotina</taxon>
        <taxon>Umbelopsidomycetes</taxon>
        <taxon>Umbelopsidales</taxon>
        <taxon>Umbelopsidaceae</taxon>
        <taxon>Umbelopsis</taxon>
    </lineage>
</organism>
<feature type="domain" description="CRIB" evidence="2">
    <location>
        <begin position="79"/>
        <end position="92"/>
    </location>
</feature>
<dbReference type="InterPro" id="IPR036936">
    <property type="entry name" value="CRIB_dom_sf"/>
</dbReference>
<feature type="region of interest" description="Disordered" evidence="1">
    <location>
        <begin position="54"/>
        <end position="75"/>
    </location>
</feature>
<accession>A0A8H7PLH3</accession>
<keyword evidence="4" id="KW-1185">Reference proteome</keyword>
<evidence type="ECO:0000313" key="4">
    <source>
        <dbReference type="Proteomes" id="UP000654370"/>
    </source>
</evidence>
<reference evidence="3" key="1">
    <citation type="submission" date="2020-12" db="EMBL/GenBank/DDBJ databases">
        <title>Metabolic potential, ecology and presence of endohyphal bacteria is reflected in genomic diversity of Mucoromycotina.</title>
        <authorList>
            <person name="Muszewska A."/>
            <person name="Okrasinska A."/>
            <person name="Steczkiewicz K."/>
            <person name="Drgas O."/>
            <person name="Orlowska M."/>
            <person name="Perlinska-Lenart U."/>
            <person name="Aleksandrzak-Piekarczyk T."/>
            <person name="Szatraj K."/>
            <person name="Zielenkiewicz U."/>
            <person name="Pilsyk S."/>
            <person name="Malc E."/>
            <person name="Mieczkowski P."/>
            <person name="Kruszewska J.S."/>
            <person name="Biernat P."/>
            <person name="Pawlowska J."/>
        </authorList>
    </citation>
    <scope>NUCLEOTIDE SEQUENCE</scope>
    <source>
        <strain evidence="3">WA0000067209</strain>
    </source>
</reference>
<name>A0A8H7PLH3_MORIS</name>
<dbReference type="Proteomes" id="UP000654370">
    <property type="component" value="Unassembled WGS sequence"/>
</dbReference>
<dbReference type="PROSITE" id="PS50108">
    <property type="entry name" value="CRIB"/>
    <property type="match status" value="1"/>
</dbReference>
<evidence type="ECO:0000256" key="1">
    <source>
        <dbReference type="SAM" id="MobiDB-lite"/>
    </source>
</evidence>
<evidence type="ECO:0000313" key="3">
    <source>
        <dbReference type="EMBL" id="KAG2175411.1"/>
    </source>
</evidence>
<feature type="compositionally biased region" description="Basic and acidic residues" evidence="1">
    <location>
        <begin position="15"/>
        <end position="28"/>
    </location>
</feature>
<dbReference type="OrthoDB" id="5559822at2759"/>
<sequence length="370" mass="42095">MGSSISKPKNNFFKSLKERQTKGIAHREHPVVLKSNSAKPNNFFAQKEATSIAKRNRRRNNKNASMNMKKKKKISKSLIGKPTNFQHTSHIGAGEIRSGQLNADDFKSQMLDIAAVLNSGEDDLTSQVRPAKNNDNAMSDFHLADQNWDKLIEKAKNQPSLRKQQQANRQRGMMESSHRKHREMAMASIKARKQKVQHTEKLPTVETPRQKCTSADYVVPPGMAIPRKPASVEYNVHIAPKKYKEEIWRPNHLISQDSQSTVSSRGSSYISMPPTPVSMVDSPDLINVKGHEKDKKYEELVSTSYTDHWANENKLRNNQHGNMGMSRRQSNTAYGHIQFDYDSHRAERYRHSHMLSSQSITVDSHNNVCA</sequence>
<proteinExistence type="predicted"/>
<feature type="compositionally biased region" description="Polar residues" evidence="1">
    <location>
        <begin position="1"/>
        <end position="13"/>
    </location>
</feature>
<comment type="caution">
    <text evidence="3">The sequence shown here is derived from an EMBL/GenBank/DDBJ whole genome shotgun (WGS) entry which is preliminary data.</text>
</comment>
<dbReference type="EMBL" id="JAEPQZ010000011">
    <property type="protein sequence ID" value="KAG2175411.1"/>
    <property type="molecule type" value="Genomic_DNA"/>
</dbReference>
<dbReference type="Gene3D" id="3.90.810.10">
    <property type="entry name" value="CRIB domain"/>
    <property type="match status" value="1"/>
</dbReference>
<feature type="compositionally biased region" description="Polar residues" evidence="1">
    <location>
        <begin position="157"/>
        <end position="169"/>
    </location>
</feature>
<feature type="region of interest" description="Disordered" evidence="1">
    <location>
        <begin position="157"/>
        <end position="178"/>
    </location>
</feature>
<gene>
    <name evidence="3" type="ORF">INT43_001058</name>
</gene>
<evidence type="ECO:0000259" key="2">
    <source>
        <dbReference type="PROSITE" id="PS50108"/>
    </source>
</evidence>
<dbReference type="InterPro" id="IPR000095">
    <property type="entry name" value="CRIB_dom"/>
</dbReference>
<protein>
    <recommendedName>
        <fullName evidence="2">CRIB domain-containing protein</fullName>
    </recommendedName>
</protein>